<keyword evidence="2" id="KW-1185">Reference proteome</keyword>
<dbReference type="EMBL" id="CP071795">
    <property type="protein sequence ID" value="QTD36507.1"/>
    <property type="molecule type" value="Genomic_DNA"/>
</dbReference>
<evidence type="ECO:0000313" key="2">
    <source>
        <dbReference type="Proteomes" id="UP000663935"/>
    </source>
</evidence>
<organism evidence="1 2">
    <name type="scientific">Polaribacter batillariae</name>
    <dbReference type="NCBI Taxonomy" id="2808900"/>
    <lineage>
        <taxon>Bacteria</taxon>
        <taxon>Pseudomonadati</taxon>
        <taxon>Bacteroidota</taxon>
        <taxon>Flavobacteriia</taxon>
        <taxon>Flavobacteriales</taxon>
        <taxon>Flavobacteriaceae</taxon>
    </lineage>
</organism>
<proteinExistence type="predicted"/>
<reference evidence="1 2" key="1">
    <citation type="submission" date="2021-03" db="EMBL/GenBank/DDBJ databases">
        <title>Complete genome of Polaribacter_sp.G4M1.</title>
        <authorList>
            <person name="Jeong S.W."/>
            <person name="Bae J.W."/>
        </authorList>
    </citation>
    <scope>NUCLEOTIDE SEQUENCE [LARGE SCALE GENOMIC DNA]</scope>
    <source>
        <strain evidence="1 2">G4M1</strain>
    </source>
</reference>
<accession>A0ABX7SRL9</accession>
<evidence type="ECO:0008006" key="3">
    <source>
        <dbReference type="Google" id="ProtNLM"/>
    </source>
</evidence>
<sequence length="183" mass="20483">MKIIKFIAILFIGFCSCQNSDANVEQVVCLDVLDLETTNLDKTINFSIDTNVSLDINKDGVEDFLFTTERAGNRFARILKATNNQNKIVDAVFLEKGTTINNDLKFASKIDFNNIDKSFGNDYKTLQNKYIGLKISVDGTEHFAWILFSSTDSNPGSPVFYSDFIITLQNIAYNKSCSAITTN</sequence>
<dbReference type="RefSeq" id="WP_207970693.1">
    <property type="nucleotide sequence ID" value="NZ_CP071795.1"/>
</dbReference>
<dbReference type="Proteomes" id="UP000663935">
    <property type="component" value="Chromosome"/>
</dbReference>
<dbReference type="PROSITE" id="PS51257">
    <property type="entry name" value="PROKAR_LIPOPROTEIN"/>
    <property type="match status" value="1"/>
</dbReference>
<name>A0ABX7SRL9_9FLAO</name>
<gene>
    <name evidence="1" type="ORF">JL193_10135</name>
</gene>
<protein>
    <recommendedName>
        <fullName evidence="3">Lipoprotein</fullName>
    </recommendedName>
</protein>
<evidence type="ECO:0000313" key="1">
    <source>
        <dbReference type="EMBL" id="QTD36507.1"/>
    </source>
</evidence>